<name>A0ABU1TP69_9FLAO</name>
<proteinExistence type="predicted"/>
<dbReference type="EMBL" id="JAVDVI010000006">
    <property type="protein sequence ID" value="MDR6967765.1"/>
    <property type="molecule type" value="Genomic_DNA"/>
</dbReference>
<keyword evidence="2" id="KW-1185">Reference proteome</keyword>
<sequence>MLMAFFERKFYFILQNQVENETIREEALILFVVQECLPV</sequence>
<gene>
    <name evidence="1" type="ORF">J2X31_001777</name>
</gene>
<comment type="caution">
    <text evidence="1">The sequence shown here is derived from an EMBL/GenBank/DDBJ whole genome shotgun (WGS) entry which is preliminary data.</text>
</comment>
<dbReference type="Proteomes" id="UP001255185">
    <property type="component" value="Unassembled WGS sequence"/>
</dbReference>
<accession>A0ABU1TP69</accession>
<evidence type="ECO:0000313" key="1">
    <source>
        <dbReference type="EMBL" id="MDR6967765.1"/>
    </source>
</evidence>
<evidence type="ECO:0000313" key="2">
    <source>
        <dbReference type="Proteomes" id="UP001255185"/>
    </source>
</evidence>
<protein>
    <submittedName>
        <fullName evidence="1">Uncharacterized protein</fullName>
    </submittedName>
</protein>
<organism evidence="1 2">
    <name type="scientific">Flavobacterium arsenatis</name>
    <dbReference type="NCBI Taxonomy" id="1484332"/>
    <lineage>
        <taxon>Bacteria</taxon>
        <taxon>Pseudomonadati</taxon>
        <taxon>Bacteroidota</taxon>
        <taxon>Flavobacteriia</taxon>
        <taxon>Flavobacteriales</taxon>
        <taxon>Flavobacteriaceae</taxon>
        <taxon>Flavobacterium</taxon>
    </lineage>
</organism>
<reference evidence="1 2" key="1">
    <citation type="submission" date="2023-07" db="EMBL/GenBank/DDBJ databases">
        <title>Sorghum-associated microbial communities from plants grown in Nebraska, USA.</title>
        <authorList>
            <person name="Schachtman D."/>
        </authorList>
    </citation>
    <scope>NUCLEOTIDE SEQUENCE [LARGE SCALE GENOMIC DNA]</scope>
    <source>
        <strain evidence="1 2">3773</strain>
    </source>
</reference>